<sequence>MVLTGDTLLTTSPKPRHCTPALGVHMIGWRRTEVACPDTHCKSSLRIIPTWLRSFRHSEVTTIPLPPRTTRKRNTS</sequence>
<reference evidence="1" key="1">
    <citation type="submission" date="2021-03" db="EMBL/GenBank/DDBJ databases">
        <title>Evolutionary innovations through gain and loss of genes in the ectomycorrhizal Boletales.</title>
        <authorList>
            <person name="Wu G."/>
            <person name="Miyauchi S."/>
            <person name="Morin E."/>
            <person name="Yang Z.-L."/>
            <person name="Xu J."/>
            <person name="Martin F.M."/>
        </authorList>
    </citation>
    <scope>NUCLEOTIDE SEQUENCE</scope>
    <source>
        <strain evidence="1">BR01</strain>
    </source>
</reference>
<dbReference type="EMBL" id="JAGFBS010000017">
    <property type="protein sequence ID" value="KAG6374700.1"/>
    <property type="molecule type" value="Genomic_DNA"/>
</dbReference>
<comment type="caution">
    <text evidence="1">The sequence shown here is derived from an EMBL/GenBank/DDBJ whole genome shotgun (WGS) entry which is preliminary data.</text>
</comment>
<dbReference type="Proteomes" id="UP000683000">
    <property type="component" value="Unassembled WGS sequence"/>
</dbReference>
<name>A0A8I2YMR6_9AGAM</name>
<gene>
    <name evidence="1" type="ORF">JVT61DRAFT_4069</name>
</gene>
<dbReference type="OrthoDB" id="2838513at2759"/>
<dbReference type="AlphaFoldDB" id="A0A8I2YMR6"/>
<proteinExistence type="predicted"/>
<organism evidence="1 2">
    <name type="scientific">Boletus reticuloceps</name>
    <dbReference type="NCBI Taxonomy" id="495285"/>
    <lineage>
        <taxon>Eukaryota</taxon>
        <taxon>Fungi</taxon>
        <taxon>Dikarya</taxon>
        <taxon>Basidiomycota</taxon>
        <taxon>Agaricomycotina</taxon>
        <taxon>Agaricomycetes</taxon>
        <taxon>Agaricomycetidae</taxon>
        <taxon>Boletales</taxon>
        <taxon>Boletineae</taxon>
        <taxon>Boletaceae</taxon>
        <taxon>Boletoideae</taxon>
        <taxon>Boletus</taxon>
    </lineage>
</organism>
<evidence type="ECO:0000313" key="2">
    <source>
        <dbReference type="Proteomes" id="UP000683000"/>
    </source>
</evidence>
<protein>
    <submittedName>
        <fullName evidence="1">Uncharacterized protein</fullName>
    </submittedName>
</protein>
<keyword evidence="2" id="KW-1185">Reference proteome</keyword>
<evidence type="ECO:0000313" key="1">
    <source>
        <dbReference type="EMBL" id="KAG6374700.1"/>
    </source>
</evidence>
<accession>A0A8I2YMR6</accession>